<name>A0A4Z0R9C8_9FIRM</name>
<dbReference type="EMBL" id="SPQQ01000001">
    <property type="protein sequence ID" value="TGE39811.1"/>
    <property type="molecule type" value="Genomic_DNA"/>
</dbReference>
<evidence type="ECO:0000313" key="2">
    <source>
        <dbReference type="Proteomes" id="UP000298460"/>
    </source>
</evidence>
<protein>
    <submittedName>
        <fullName evidence="1">Uncharacterized protein</fullName>
    </submittedName>
</protein>
<proteinExistence type="predicted"/>
<dbReference type="AlphaFoldDB" id="A0A4Z0R9C8"/>
<organism evidence="1 2">
    <name type="scientific">Desulfosporosinus fructosivorans</name>
    <dbReference type="NCBI Taxonomy" id="2018669"/>
    <lineage>
        <taxon>Bacteria</taxon>
        <taxon>Bacillati</taxon>
        <taxon>Bacillota</taxon>
        <taxon>Clostridia</taxon>
        <taxon>Eubacteriales</taxon>
        <taxon>Desulfitobacteriaceae</taxon>
        <taxon>Desulfosporosinus</taxon>
    </lineage>
</organism>
<accession>A0A4Z0R9C8</accession>
<evidence type="ECO:0000313" key="1">
    <source>
        <dbReference type="EMBL" id="TGE39811.1"/>
    </source>
</evidence>
<keyword evidence="2" id="KW-1185">Reference proteome</keyword>
<reference evidence="1 2" key="1">
    <citation type="submission" date="2019-03" db="EMBL/GenBank/DDBJ databases">
        <title>Draft Genome Sequence of Desulfosporosinus fructosivorans Strain 63.6F, Isolated from Marine Sediment in the Baltic Sea.</title>
        <authorList>
            <person name="Hausmann B."/>
            <person name="Vandieken V."/>
            <person name="Pjevac P."/>
            <person name="Schreck K."/>
            <person name="Herbold C.W."/>
            <person name="Loy A."/>
        </authorList>
    </citation>
    <scope>NUCLEOTIDE SEQUENCE [LARGE SCALE GENOMIC DNA]</scope>
    <source>
        <strain evidence="1 2">63.6F</strain>
    </source>
</reference>
<dbReference type="Proteomes" id="UP000298460">
    <property type="component" value="Unassembled WGS sequence"/>
</dbReference>
<comment type="caution">
    <text evidence="1">The sequence shown here is derived from an EMBL/GenBank/DDBJ whole genome shotgun (WGS) entry which is preliminary data.</text>
</comment>
<gene>
    <name evidence="1" type="ORF">E4K67_02130</name>
</gene>
<sequence length="81" mass="8879">MYVQGQVQGQGRFLALYLLLSLGSGVPTKASALAQGVVVGRLFDLANKSNNRPCLSFRKMADSVCSISRMGQLYFLRVSFF</sequence>